<evidence type="ECO:0000313" key="2">
    <source>
        <dbReference type="EMBL" id="TLG75455.1"/>
    </source>
</evidence>
<dbReference type="InParanoid" id="A0A5R8QDV8"/>
<keyword evidence="3" id="KW-1185">Reference proteome</keyword>
<dbReference type="RefSeq" id="WP_138190662.1">
    <property type="nucleotide sequence ID" value="NZ_VBWP01000003.1"/>
</dbReference>
<organism evidence="2 3">
    <name type="scientific">Culicoidibacter larvae</name>
    <dbReference type="NCBI Taxonomy" id="2579976"/>
    <lineage>
        <taxon>Bacteria</taxon>
        <taxon>Bacillati</taxon>
        <taxon>Bacillota</taxon>
        <taxon>Culicoidibacteria</taxon>
        <taxon>Culicoidibacterales</taxon>
        <taxon>Culicoidibacteraceae</taxon>
        <taxon>Culicoidibacter</taxon>
    </lineage>
</organism>
<comment type="caution">
    <text evidence="2">The sequence shown here is derived from an EMBL/GenBank/DDBJ whole genome shotgun (WGS) entry which is preliminary data.</text>
</comment>
<keyword evidence="1" id="KW-0812">Transmembrane</keyword>
<name>A0A5R8QDV8_9FIRM</name>
<dbReference type="EMBL" id="VBWP01000003">
    <property type="protein sequence ID" value="TLG75455.1"/>
    <property type="molecule type" value="Genomic_DNA"/>
</dbReference>
<keyword evidence="1" id="KW-1133">Transmembrane helix</keyword>
<dbReference type="AlphaFoldDB" id="A0A5R8QDV8"/>
<reference evidence="2 3" key="1">
    <citation type="submission" date="2019-05" db="EMBL/GenBank/DDBJ databases">
        <title>Culicoidintestinum kansasii gen. nov., sp. nov. from the gastrointestinal tract of the biting midge, Culicoides sonorensis.</title>
        <authorList>
            <person name="Neupane S."/>
            <person name="Ghosh A."/>
            <person name="Gunther S."/>
            <person name="Martin K."/>
            <person name="Zurek L."/>
        </authorList>
    </citation>
    <scope>NUCLEOTIDE SEQUENCE [LARGE SCALE GENOMIC DNA]</scope>
    <source>
        <strain evidence="2 3">CS-1</strain>
    </source>
</reference>
<dbReference type="OrthoDB" id="3193269at2"/>
<proteinExistence type="predicted"/>
<keyword evidence="1" id="KW-0472">Membrane</keyword>
<evidence type="ECO:0000313" key="3">
    <source>
        <dbReference type="Proteomes" id="UP000306912"/>
    </source>
</evidence>
<accession>A0A5R8QDV8</accession>
<feature type="transmembrane region" description="Helical" evidence="1">
    <location>
        <begin position="307"/>
        <end position="328"/>
    </location>
</feature>
<sequence length="329" mass="37794">MDKYKFTKGIEKIINPMEVGMIHFLSPFSRFLPKKIQNYIVESSAKKMPYMGFVVEPYSYFLAYEIINLDWAKKLVPDNFKLVKSKVFIDDEPKYYCIFGCFNVHTSAFWGQRMEFYIIAEHKETGLLSWIIVDYDSNTLSYDKSGGLVLPDCKSAIITTNFDGSVIVDVVKNDESRGLVFTSDIKNGQVNLLDQRLWLEGNFSIGYGRELSNNDDAVFALKFNPLEVEKALQIPIKSLNLEINSWYPGLFSNEPAQLICFPYAQHFLSDSPGQFSLIRTKDELVRKTESINFDTAQVYSTKSMRRLFLFMSILPFIIIVVLLAALIIK</sequence>
<protein>
    <submittedName>
        <fullName evidence="2">Uncharacterized protein</fullName>
    </submittedName>
</protein>
<gene>
    <name evidence="2" type="ORF">FEZ08_05250</name>
</gene>
<dbReference type="Proteomes" id="UP000306912">
    <property type="component" value="Unassembled WGS sequence"/>
</dbReference>
<evidence type="ECO:0000256" key="1">
    <source>
        <dbReference type="SAM" id="Phobius"/>
    </source>
</evidence>